<dbReference type="EMBL" id="DWWT01000037">
    <property type="protein sequence ID" value="HJC06176.1"/>
    <property type="molecule type" value="Genomic_DNA"/>
</dbReference>
<dbReference type="PANTHER" id="PTHR43568:SF1">
    <property type="entry name" value="P PROTEIN"/>
    <property type="match status" value="1"/>
</dbReference>
<evidence type="ECO:0000313" key="10">
    <source>
        <dbReference type="EMBL" id="HJC06176.1"/>
    </source>
</evidence>
<comment type="similarity">
    <text evidence="2">Belongs to the CitM (TC 2.A.11) transporter family.</text>
</comment>
<dbReference type="PRINTS" id="PR00758">
    <property type="entry name" value="ARSENICPUMP"/>
</dbReference>
<feature type="transmembrane region" description="Helical" evidence="8">
    <location>
        <begin position="325"/>
        <end position="342"/>
    </location>
</feature>
<dbReference type="InterPro" id="IPR051475">
    <property type="entry name" value="Diverse_Ion_Transporter"/>
</dbReference>
<keyword evidence="6 8" id="KW-1133">Transmembrane helix</keyword>
<dbReference type="AlphaFoldDB" id="A0A9D2N244"/>
<feature type="transmembrane region" description="Helical" evidence="8">
    <location>
        <begin position="25"/>
        <end position="46"/>
    </location>
</feature>
<feature type="transmembrane region" description="Helical" evidence="8">
    <location>
        <begin position="249"/>
        <end position="269"/>
    </location>
</feature>
<comment type="subcellular location">
    <subcellularLocation>
        <location evidence="1">Cell membrane</location>
        <topology evidence="1">Multi-pass membrane protein</topology>
    </subcellularLocation>
</comment>
<feature type="transmembrane region" description="Helical" evidence="8">
    <location>
        <begin position="137"/>
        <end position="161"/>
    </location>
</feature>
<name>A0A9D2N244_9FIRM</name>
<evidence type="ECO:0000256" key="2">
    <source>
        <dbReference type="ARBA" id="ARBA00009843"/>
    </source>
</evidence>
<dbReference type="GO" id="GO:0015105">
    <property type="term" value="F:arsenite transmembrane transporter activity"/>
    <property type="evidence" value="ECO:0007669"/>
    <property type="project" value="InterPro"/>
</dbReference>
<sequence>MIIALVIFLITYILMLSFQQYRPWIALTSAAIFIVLGYAGLFELTLFSALSAVDYNVLLMIGGTMGTVTLFVESRMPARLAEILITKVPNVKWAVCALALFAGVISAFVDNVATVLMVAPIGLAISRKLKISPVPVLISIAVSSNLQGAATLVGDTTSILLGGYAGMTFLDFFWMLGKPGIFWGVELGALVSLGALLFLFRKEMQTVSAKVETTVDDYIPSVLMIGTVVCLIFASFMPEPAGGFAAAVYNLRSGLICLVICIIGVVIHCTRQGSCAIVNKILKDLDKDTLLLLFGLFMVIEGIKVAGVIDAAAGLFYRVSGDNPFLLYTLVVFASVILSAFIDNIPYVATMLPVVEGISALMNGGAGIEPYVFYFGLLTGATLGGNLTPIGASANIAAIGILRKNGETVRVSDFLRIGIPFTLSAVLTGYIYIWIVWGVR</sequence>
<feature type="transmembrane region" description="Helical" evidence="8">
    <location>
        <begin position="53"/>
        <end position="72"/>
    </location>
</feature>
<proteinExistence type="inferred from homology"/>
<evidence type="ECO:0000256" key="5">
    <source>
        <dbReference type="ARBA" id="ARBA00022692"/>
    </source>
</evidence>
<dbReference type="PANTHER" id="PTHR43568">
    <property type="entry name" value="P PROTEIN"/>
    <property type="match status" value="1"/>
</dbReference>
<evidence type="ECO:0000256" key="1">
    <source>
        <dbReference type="ARBA" id="ARBA00004651"/>
    </source>
</evidence>
<keyword evidence="7 8" id="KW-0472">Membrane</keyword>
<evidence type="ECO:0000256" key="4">
    <source>
        <dbReference type="ARBA" id="ARBA00022475"/>
    </source>
</evidence>
<dbReference type="Proteomes" id="UP000823910">
    <property type="component" value="Unassembled WGS sequence"/>
</dbReference>
<dbReference type="GO" id="GO:0005886">
    <property type="term" value="C:plasma membrane"/>
    <property type="evidence" value="ECO:0007669"/>
    <property type="project" value="UniProtKB-SubCell"/>
</dbReference>
<feature type="transmembrane region" description="Helical" evidence="8">
    <location>
        <begin position="383"/>
        <end position="402"/>
    </location>
</feature>
<evidence type="ECO:0000259" key="9">
    <source>
        <dbReference type="Pfam" id="PF03600"/>
    </source>
</evidence>
<comment type="caution">
    <text evidence="10">The sequence shown here is derived from an EMBL/GenBank/DDBJ whole genome shotgun (WGS) entry which is preliminary data.</text>
</comment>
<gene>
    <name evidence="10" type="ORF">H9704_08490</name>
</gene>
<evidence type="ECO:0000256" key="7">
    <source>
        <dbReference type="ARBA" id="ARBA00023136"/>
    </source>
</evidence>
<keyword evidence="5 8" id="KW-0812">Transmembrane</keyword>
<feature type="transmembrane region" description="Helical" evidence="8">
    <location>
        <begin position="92"/>
        <end position="125"/>
    </location>
</feature>
<organism evidence="10 11">
    <name type="scientific">Candidatus Enterocloster excrementipullorum</name>
    <dbReference type="NCBI Taxonomy" id="2838559"/>
    <lineage>
        <taxon>Bacteria</taxon>
        <taxon>Bacillati</taxon>
        <taxon>Bacillota</taxon>
        <taxon>Clostridia</taxon>
        <taxon>Lachnospirales</taxon>
        <taxon>Lachnospiraceae</taxon>
        <taxon>Enterocloster</taxon>
    </lineage>
</organism>
<keyword evidence="4" id="KW-1003">Cell membrane</keyword>
<evidence type="ECO:0000256" key="6">
    <source>
        <dbReference type="ARBA" id="ARBA00022989"/>
    </source>
</evidence>
<reference evidence="10" key="2">
    <citation type="submission" date="2021-04" db="EMBL/GenBank/DDBJ databases">
        <authorList>
            <person name="Gilroy R."/>
        </authorList>
    </citation>
    <scope>NUCLEOTIDE SEQUENCE</scope>
    <source>
        <strain evidence="10">CHK180-15479</strain>
    </source>
</reference>
<evidence type="ECO:0000256" key="8">
    <source>
        <dbReference type="SAM" id="Phobius"/>
    </source>
</evidence>
<feature type="transmembrane region" description="Helical" evidence="8">
    <location>
        <begin position="290"/>
        <end position="313"/>
    </location>
</feature>
<feature type="domain" description="Citrate transporter-like" evidence="9">
    <location>
        <begin position="19"/>
        <end position="373"/>
    </location>
</feature>
<feature type="transmembrane region" description="Helical" evidence="8">
    <location>
        <begin position="221"/>
        <end position="237"/>
    </location>
</feature>
<feature type="transmembrane region" description="Helical" evidence="8">
    <location>
        <begin position="414"/>
        <end position="437"/>
    </location>
</feature>
<dbReference type="InterPro" id="IPR000802">
    <property type="entry name" value="Arsenical_pump_ArsB"/>
</dbReference>
<evidence type="ECO:0000313" key="11">
    <source>
        <dbReference type="Proteomes" id="UP000823910"/>
    </source>
</evidence>
<accession>A0A9D2N244</accession>
<dbReference type="Pfam" id="PF03600">
    <property type="entry name" value="CitMHS"/>
    <property type="match status" value="1"/>
</dbReference>
<feature type="transmembrane region" description="Helical" evidence="8">
    <location>
        <begin position="181"/>
        <end position="200"/>
    </location>
</feature>
<evidence type="ECO:0000256" key="3">
    <source>
        <dbReference type="ARBA" id="ARBA00022448"/>
    </source>
</evidence>
<keyword evidence="3" id="KW-0813">Transport</keyword>
<reference evidence="10" key="1">
    <citation type="journal article" date="2021" name="PeerJ">
        <title>Extensive microbial diversity within the chicken gut microbiome revealed by metagenomics and culture.</title>
        <authorList>
            <person name="Gilroy R."/>
            <person name="Ravi A."/>
            <person name="Getino M."/>
            <person name="Pursley I."/>
            <person name="Horton D.L."/>
            <person name="Alikhan N.F."/>
            <person name="Baker D."/>
            <person name="Gharbi K."/>
            <person name="Hall N."/>
            <person name="Watson M."/>
            <person name="Adriaenssens E.M."/>
            <person name="Foster-Nyarko E."/>
            <person name="Jarju S."/>
            <person name="Secka A."/>
            <person name="Antonio M."/>
            <person name="Oren A."/>
            <person name="Chaudhuri R.R."/>
            <person name="La Ragione R."/>
            <person name="Hildebrand F."/>
            <person name="Pallen M.J."/>
        </authorList>
    </citation>
    <scope>NUCLEOTIDE SEQUENCE</scope>
    <source>
        <strain evidence="10">CHK180-15479</strain>
    </source>
</reference>
<dbReference type="InterPro" id="IPR004680">
    <property type="entry name" value="Cit_transptr-like_dom"/>
</dbReference>
<protein>
    <submittedName>
        <fullName evidence="10">Arsenic transporter</fullName>
    </submittedName>
</protein>